<keyword evidence="1" id="KW-0472">Membrane</keyword>
<organism evidence="2 3">
    <name type="scientific">Alistipes ihumii AP11</name>
    <dbReference type="NCBI Taxonomy" id="1211813"/>
    <lineage>
        <taxon>Bacteria</taxon>
        <taxon>Pseudomonadati</taxon>
        <taxon>Bacteroidota</taxon>
        <taxon>Bacteroidia</taxon>
        <taxon>Bacteroidales</taxon>
        <taxon>Rikenellaceae</taxon>
        <taxon>Alistipes</taxon>
    </lineage>
</organism>
<sequence>MKNRLKTNILIDIGLLLAMTTVSFSGFVMNVIVPSRHAIRHSGVHAYASRLFGMGGMTGGRSTHGQA</sequence>
<evidence type="ECO:0000313" key="3">
    <source>
        <dbReference type="Proteomes" id="UP001059295"/>
    </source>
</evidence>
<reference evidence="2" key="1">
    <citation type="journal article" date="2022" name="Cell">
        <title>Design, construction, and in vivo augmentation of a complex gut microbiome.</title>
        <authorList>
            <person name="Cheng A.G."/>
            <person name="Ho P.Y."/>
            <person name="Aranda-Diaz A."/>
            <person name="Jain S."/>
            <person name="Yu F.B."/>
            <person name="Meng X."/>
            <person name="Wang M."/>
            <person name="Iakiviak M."/>
            <person name="Nagashima K."/>
            <person name="Zhao A."/>
            <person name="Murugkar P."/>
            <person name="Patil A."/>
            <person name="Atabakhsh K."/>
            <person name="Weakley A."/>
            <person name="Yan J."/>
            <person name="Brumbaugh A.R."/>
            <person name="Higginbottom S."/>
            <person name="Dimas A."/>
            <person name="Shiver A.L."/>
            <person name="Deutschbauer A."/>
            <person name="Neff N."/>
            <person name="Sonnenburg J.L."/>
            <person name="Huang K.C."/>
            <person name="Fischbach M.A."/>
        </authorList>
    </citation>
    <scope>NUCLEOTIDE SEQUENCE</scope>
    <source>
        <strain evidence="2">AP11</strain>
    </source>
</reference>
<dbReference type="RefSeq" id="WP_019246897.1">
    <property type="nucleotide sequence ID" value="NZ_CAPH01000023.1"/>
</dbReference>
<evidence type="ECO:0000313" key="2">
    <source>
        <dbReference type="EMBL" id="UWN56748.1"/>
    </source>
</evidence>
<evidence type="ECO:0000256" key="1">
    <source>
        <dbReference type="SAM" id="Phobius"/>
    </source>
</evidence>
<dbReference type="GeneID" id="82891833"/>
<dbReference type="Proteomes" id="UP001059295">
    <property type="component" value="Chromosome"/>
</dbReference>
<keyword evidence="1" id="KW-1133">Transmembrane helix</keyword>
<protein>
    <submittedName>
        <fullName evidence="2">Uncharacterized protein</fullName>
    </submittedName>
</protein>
<dbReference type="EMBL" id="CP102294">
    <property type="protein sequence ID" value="UWN56748.1"/>
    <property type="molecule type" value="Genomic_DNA"/>
</dbReference>
<name>A0ABY5UYP1_9BACT</name>
<feature type="transmembrane region" description="Helical" evidence="1">
    <location>
        <begin position="9"/>
        <end position="33"/>
    </location>
</feature>
<proteinExistence type="predicted"/>
<gene>
    <name evidence="2" type="ORF">NQ491_08825</name>
</gene>
<keyword evidence="1" id="KW-0812">Transmembrane</keyword>
<keyword evidence="3" id="KW-1185">Reference proteome</keyword>
<accession>A0ABY5UYP1</accession>